<reference evidence="1 2" key="1">
    <citation type="journal article" date="2010" name="J. Bacteriol.">
        <title>Genome sequence of Fulvimarina pelagi HTCC2506T, a Mn(II)-oxidizing alphaproteobacterium possessing an aerobic anoxygenic photosynthetic gene cluster and Xanthorhodopsin.</title>
        <authorList>
            <person name="Kang I."/>
            <person name="Oh H.M."/>
            <person name="Lim S.I."/>
            <person name="Ferriera S."/>
            <person name="Giovannoni S.J."/>
            <person name="Cho J.C."/>
        </authorList>
    </citation>
    <scope>NUCLEOTIDE SEQUENCE [LARGE SCALE GENOMIC DNA]</scope>
    <source>
        <strain evidence="1 2">HTCC2506</strain>
    </source>
</reference>
<comment type="caution">
    <text evidence="1">The sequence shown here is derived from an EMBL/GenBank/DDBJ whole genome shotgun (WGS) entry which is preliminary data.</text>
</comment>
<dbReference type="EMBL" id="AATP01000002">
    <property type="protein sequence ID" value="EAU41622.1"/>
    <property type="molecule type" value="Genomic_DNA"/>
</dbReference>
<dbReference type="Proteomes" id="UP000004310">
    <property type="component" value="Unassembled WGS sequence"/>
</dbReference>
<dbReference type="AlphaFoldDB" id="Q0G459"/>
<proteinExistence type="predicted"/>
<evidence type="ECO:0000313" key="1">
    <source>
        <dbReference type="EMBL" id="EAU41622.1"/>
    </source>
</evidence>
<organism evidence="1 2">
    <name type="scientific">Fulvimarina pelagi HTCC2506</name>
    <dbReference type="NCBI Taxonomy" id="314231"/>
    <lineage>
        <taxon>Bacteria</taxon>
        <taxon>Pseudomonadati</taxon>
        <taxon>Pseudomonadota</taxon>
        <taxon>Alphaproteobacteria</taxon>
        <taxon>Hyphomicrobiales</taxon>
        <taxon>Aurantimonadaceae</taxon>
        <taxon>Fulvimarina</taxon>
    </lineage>
</organism>
<keyword evidence="2" id="KW-1185">Reference proteome</keyword>
<dbReference type="HOGENOM" id="CLU_2422686_0_0_5"/>
<gene>
    <name evidence="1" type="ORF">FP2506_14354</name>
</gene>
<evidence type="ECO:0000313" key="2">
    <source>
        <dbReference type="Proteomes" id="UP000004310"/>
    </source>
</evidence>
<protein>
    <submittedName>
        <fullName evidence="1">Uncharacterized protein</fullName>
    </submittedName>
</protein>
<name>Q0G459_9HYPH</name>
<accession>Q0G459</accession>
<sequence length="91" mass="9504">MVDHSLAGAVKGLNGLPLDGFLWHPRDMKLPGGGAGRLGNVAVVLLSPDRGHLHCGLMISTRCPFASNLQAPVQASATIVQAWVCTTTSMI</sequence>